<dbReference type="GO" id="GO:0003700">
    <property type="term" value="F:DNA-binding transcription factor activity"/>
    <property type="evidence" value="ECO:0007669"/>
    <property type="project" value="TreeGrafter"/>
</dbReference>
<dbReference type="GO" id="GO:0003677">
    <property type="term" value="F:DNA binding"/>
    <property type="evidence" value="ECO:0007669"/>
    <property type="project" value="UniProtKB-KW"/>
</dbReference>
<proteinExistence type="predicted"/>
<keyword evidence="2" id="KW-0238">DNA-binding</keyword>
<dbReference type="Gene3D" id="3.30.450.40">
    <property type="match status" value="1"/>
</dbReference>
<dbReference type="Pfam" id="PF09339">
    <property type="entry name" value="HTH_IclR"/>
    <property type="match status" value="1"/>
</dbReference>
<dbReference type="PROSITE" id="PS51077">
    <property type="entry name" value="HTH_ICLR"/>
    <property type="match status" value="1"/>
</dbReference>
<dbReference type="InterPro" id="IPR036388">
    <property type="entry name" value="WH-like_DNA-bd_sf"/>
</dbReference>
<dbReference type="EMBL" id="QQTP01000006">
    <property type="protein sequence ID" value="RDJ24748.1"/>
    <property type="molecule type" value="Genomic_DNA"/>
</dbReference>
<evidence type="ECO:0000313" key="7">
    <source>
        <dbReference type="EMBL" id="RDJ24748.1"/>
    </source>
</evidence>
<dbReference type="InterPro" id="IPR036390">
    <property type="entry name" value="WH_DNA-bd_sf"/>
</dbReference>
<accession>A0A370L6H4</accession>
<evidence type="ECO:0000256" key="4">
    <source>
        <dbReference type="SAM" id="MobiDB-lite"/>
    </source>
</evidence>
<comment type="caution">
    <text evidence="7">The sequence shown here is derived from an EMBL/GenBank/DDBJ whole genome shotgun (WGS) entry which is preliminary data.</text>
</comment>
<dbReference type="InterPro" id="IPR005471">
    <property type="entry name" value="Tscrpt_reg_IclR_N"/>
</dbReference>
<evidence type="ECO:0000259" key="5">
    <source>
        <dbReference type="PROSITE" id="PS51077"/>
    </source>
</evidence>
<dbReference type="InterPro" id="IPR050707">
    <property type="entry name" value="HTH_MetabolicPath_Reg"/>
</dbReference>
<dbReference type="RefSeq" id="WP_114829844.1">
    <property type="nucleotide sequence ID" value="NZ_QQTO01000033.1"/>
</dbReference>
<dbReference type="SUPFAM" id="SSF46785">
    <property type="entry name" value="Winged helix' DNA-binding domain"/>
    <property type="match status" value="1"/>
</dbReference>
<reference evidence="8" key="1">
    <citation type="submission" date="2018-07" db="EMBL/GenBank/DDBJ databases">
        <authorList>
            <person name="Safronova V.I."/>
            <person name="Chirak E.R."/>
            <person name="Sazanova A.L."/>
        </authorList>
    </citation>
    <scope>NUCLEOTIDE SEQUENCE [LARGE SCALE GENOMIC DNA]</scope>
    <source>
        <strain evidence="8">RCAM04685</strain>
    </source>
</reference>
<keyword evidence="3" id="KW-0804">Transcription</keyword>
<evidence type="ECO:0008006" key="9">
    <source>
        <dbReference type="Google" id="ProtNLM"/>
    </source>
</evidence>
<protein>
    <recommendedName>
        <fullName evidence="9">IclR family transcriptional regulator</fullName>
    </recommendedName>
</protein>
<evidence type="ECO:0000256" key="2">
    <source>
        <dbReference type="ARBA" id="ARBA00023125"/>
    </source>
</evidence>
<keyword evidence="1" id="KW-0805">Transcription regulation</keyword>
<feature type="domain" description="IclR-ED" evidence="6">
    <location>
        <begin position="128"/>
        <end position="316"/>
    </location>
</feature>
<dbReference type="PANTHER" id="PTHR30136">
    <property type="entry name" value="HELIX-TURN-HELIX TRANSCRIPTIONAL REGULATOR, ICLR FAMILY"/>
    <property type="match status" value="1"/>
</dbReference>
<dbReference type="AlphaFoldDB" id="A0A370L6H4"/>
<dbReference type="PROSITE" id="PS51078">
    <property type="entry name" value="ICLR_ED"/>
    <property type="match status" value="1"/>
</dbReference>
<dbReference type="OrthoDB" id="9807558at2"/>
<evidence type="ECO:0000256" key="3">
    <source>
        <dbReference type="ARBA" id="ARBA00023163"/>
    </source>
</evidence>
<organism evidence="7 8">
    <name type="scientific">Bosea caraganae</name>
    <dbReference type="NCBI Taxonomy" id="2763117"/>
    <lineage>
        <taxon>Bacteria</taxon>
        <taxon>Pseudomonadati</taxon>
        <taxon>Pseudomonadota</taxon>
        <taxon>Alphaproteobacteria</taxon>
        <taxon>Hyphomicrobiales</taxon>
        <taxon>Boseaceae</taxon>
        <taxon>Bosea</taxon>
    </lineage>
</organism>
<dbReference type="InterPro" id="IPR029016">
    <property type="entry name" value="GAF-like_dom_sf"/>
</dbReference>
<dbReference type="Gene3D" id="1.10.10.10">
    <property type="entry name" value="Winged helix-like DNA-binding domain superfamily/Winged helix DNA-binding domain"/>
    <property type="match status" value="1"/>
</dbReference>
<dbReference type="SMART" id="SM00346">
    <property type="entry name" value="HTH_ICLR"/>
    <property type="match status" value="1"/>
</dbReference>
<name>A0A370L6H4_9HYPH</name>
<dbReference type="GO" id="GO:0045892">
    <property type="term" value="P:negative regulation of DNA-templated transcription"/>
    <property type="evidence" value="ECO:0007669"/>
    <property type="project" value="TreeGrafter"/>
</dbReference>
<sequence>MEGLRHPEDMANLDQVLAARAASDNALRQGKPSQEKPSQEKPPAQRCRTNSRRGLSDPGKRSYPPVQSVKRALEVLRAVNRLRIASVTAIHATTHLPKPTIIRMLETLMADGYVARDNMFGGYRVTCRVHELTKGYDGISMVIEASRVPAIELTQRIKWPIGIGVLDGDAISIQFWTGAISPWAHTNTVLGLRPTLLSSAMGRAYMAYCPEEEREKILACLRDDPHHEFDAQTEADFRQLLSRLRSTGKAGFAVRDPRTEPKQMTTLAMPLMFDDRVLATISVSFYKTAVPLQNISAQIVAPLGETRRKIEENLALLMRGAGAPPVEAGRLPTGLAPLSPG</sequence>
<dbReference type="InterPro" id="IPR014757">
    <property type="entry name" value="Tscrpt_reg_IclR_C"/>
</dbReference>
<dbReference type="SUPFAM" id="SSF55781">
    <property type="entry name" value="GAF domain-like"/>
    <property type="match status" value="1"/>
</dbReference>
<feature type="region of interest" description="Disordered" evidence="4">
    <location>
        <begin position="21"/>
        <end position="66"/>
    </location>
</feature>
<evidence type="ECO:0000259" key="6">
    <source>
        <dbReference type="PROSITE" id="PS51078"/>
    </source>
</evidence>
<evidence type="ECO:0000256" key="1">
    <source>
        <dbReference type="ARBA" id="ARBA00023015"/>
    </source>
</evidence>
<dbReference type="Pfam" id="PF01614">
    <property type="entry name" value="IclR_C"/>
    <property type="match status" value="1"/>
</dbReference>
<gene>
    <name evidence="7" type="ORF">DWE98_13850</name>
</gene>
<dbReference type="Proteomes" id="UP000255207">
    <property type="component" value="Unassembled WGS sequence"/>
</dbReference>
<keyword evidence="8" id="KW-1185">Reference proteome</keyword>
<feature type="domain" description="HTH iclR-type" evidence="5">
    <location>
        <begin position="66"/>
        <end position="127"/>
    </location>
</feature>
<dbReference type="PANTHER" id="PTHR30136:SF23">
    <property type="entry name" value="DNA-BINDING TRANSCRIPTIONAL ACTIVATOR MHPR"/>
    <property type="match status" value="1"/>
</dbReference>
<evidence type="ECO:0000313" key="8">
    <source>
        <dbReference type="Proteomes" id="UP000255207"/>
    </source>
</evidence>